<comment type="subcellular location">
    <subcellularLocation>
        <location evidence="10">Cytoplasm</location>
    </subcellularLocation>
</comment>
<keyword evidence="9 10" id="KW-0143">Chaperone</keyword>
<evidence type="ECO:0000256" key="4">
    <source>
        <dbReference type="ARBA" id="ARBA00022617"/>
    </source>
</evidence>
<keyword evidence="4 10" id="KW-0349">Heme</keyword>
<dbReference type="CDD" id="cd01335">
    <property type="entry name" value="Radical_SAM"/>
    <property type="match status" value="1"/>
</dbReference>
<evidence type="ECO:0000256" key="3">
    <source>
        <dbReference type="ARBA" id="ARBA00017228"/>
    </source>
</evidence>
<dbReference type="PANTHER" id="PTHR13932:SF5">
    <property type="entry name" value="RADICAL S-ADENOSYL METHIONINE DOMAIN-CONTAINING PROTEIN 1, MITOCHONDRIAL"/>
    <property type="match status" value="1"/>
</dbReference>
<dbReference type="EMBL" id="CP053085">
    <property type="protein sequence ID" value="QJR34889.1"/>
    <property type="molecule type" value="Genomic_DNA"/>
</dbReference>
<keyword evidence="6 10" id="KW-0479">Metal-binding</keyword>
<dbReference type="SFLD" id="SFLDG01065">
    <property type="entry name" value="anaerobic_coproporphyrinogen-I"/>
    <property type="match status" value="1"/>
</dbReference>
<keyword evidence="10" id="KW-0963">Cytoplasm</keyword>
<gene>
    <name evidence="12" type="primary">hemW</name>
    <name evidence="12" type="ORF">HKW67_04850</name>
</gene>
<dbReference type="KEGG" id="ggr:HKW67_04850"/>
<evidence type="ECO:0000256" key="8">
    <source>
        <dbReference type="ARBA" id="ARBA00023014"/>
    </source>
</evidence>
<dbReference type="SMART" id="SM00729">
    <property type="entry name" value="Elp3"/>
    <property type="match status" value="1"/>
</dbReference>
<dbReference type="AlphaFoldDB" id="A0A6M4IM66"/>
<dbReference type="GO" id="GO:0046872">
    <property type="term" value="F:metal ion binding"/>
    <property type="evidence" value="ECO:0007669"/>
    <property type="project" value="UniProtKB-UniRule"/>
</dbReference>
<evidence type="ECO:0000256" key="10">
    <source>
        <dbReference type="RuleBase" id="RU364116"/>
    </source>
</evidence>
<dbReference type="SUPFAM" id="SSF102114">
    <property type="entry name" value="Radical SAM enzymes"/>
    <property type="match status" value="1"/>
</dbReference>
<sequence>MSAAPATPVGYRHLYLHVPFCARRCNYCDFAIAVRKLVPWRAFADSVDAELRLRGAAESCDVLNTLYLGGGTPSRLGGEGIERLFETLRQHVRWDANAEVTLEANPEDVSPDAVAAWRRAGVNRVSLGVQSFDDRVLSWMHRVHDADAAVRAVDTLRDGGIDAMSLDLIFATPATLERDWSGDITRLLALAPDHISLYGLTIEPHTPLGRWQARGELEEAPEDLYERQFLESHERLRGAGFEHYEVSNFARPGRRARHNSAYWQNVPYLGIGPSAHGFDGSERRWNRAALVAWEAALSDGLDPMEGAETLTRPNREAEMVYLGLRTIDGLELRDGEEARVATWRRQGWIESVPGTAGSHIRCTASGWLRLDALAVDLTALRSRS</sequence>
<proteinExistence type="inferred from homology"/>
<dbReference type="GO" id="GO:0004109">
    <property type="term" value="F:coproporphyrinogen oxidase activity"/>
    <property type="evidence" value="ECO:0007669"/>
    <property type="project" value="InterPro"/>
</dbReference>
<name>A0A6M4IM66_9BACT</name>
<evidence type="ECO:0000256" key="6">
    <source>
        <dbReference type="ARBA" id="ARBA00022723"/>
    </source>
</evidence>
<keyword evidence="13" id="KW-1185">Reference proteome</keyword>
<evidence type="ECO:0000313" key="12">
    <source>
        <dbReference type="EMBL" id="QJR34889.1"/>
    </source>
</evidence>
<organism evidence="12 13">
    <name type="scientific">Gemmatimonas groenlandica</name>
    <dbReference type="NCBI Taxonomy" id="2732249"/>
    <lineage>
        <taxon>Bacteria</taxon>
        <taxon>Pseudomonadati</taxon>
        <taxon>Gemmatimonadota</taxon>
        <taxon>Gemmatimonadia</taxon>
        <taxon>Gemmatimonadales</taxon>
        <taxon>Gemmatimonadaceae</taxon>
        <taxon>Gemmatimonas</taxon>
    </lineage>
</organism>
<comment type="similarity">
    <text evidence="2">Belongs to the anaerobic coproporphyrinogen-III oxidase family. HemW subfamily.</text>
</comment>
<dbReference type="InterPro" id="IPR058240">
    <property type="entry name" value="rSAM_sf"/>
</dbReference>
<dbReference type="SFLD" id="SFLDG01082">
    <property type="entry name" value="B12-binding_domain_containing"/>
    <property type="match status" value="1"/>
</dbReference>
<dbReference type="InterPro" id="IPR034505">
    <property type="entry name" value="Coproporphyrinogen-III_oxidase"/>
</dbReference>
<dbReference type="Proteomes" id="UP000500938">
    <property type="component" value="Chromosome"/>
</dbReference>
<dbReference type="InterPro" id="IPR013785">
    <property type="entry name" value="Aldolase_TIM"/>
</dbReference>
<dbReference type="SFLD" id="SFLDF00562">
    <property type="entry name" value="HemN-like__clustered_with_heat"/>
    <property type="match status" value="1"/>
</dbReference>
<dbReference type="GO" id="GO:0051539">
    <property type="term" value="F:4 iron, 4 sulfur cluster binding"/>
    <property type="evidence" value="ECO:0007669"/>
    <property type="project" value="UniProtKB-UniRule"/>
</dbReference>
<comment type="cofactor">
    <cofactor evidence="1">
        <name>[4Fe-4S] cluster</name>
        <dbReference type="ChEBI" id="CHEBI:49883"/>
    </cofactor>
</comment>
<dbReference type="PROSITE" id="PS51918">
    <property type="entry name" value="RADICAL_SAM"/>
    <property type="match status" value="1"/>
</dbReference>
<evidence type="ECO:0000256" key="9">
    <source>
        <dbReference type="ARBA" id="ARBA00023186"/>
    </source>
</evidence>
<dbReference type="InterPro" id="IPR006638">
    <property type="entry name" value="Elp3/MiaA/NifB-like_rSAM"/>
</dbReference>
<evidence type="ECO:0000256" key="1">
    <source>
        <dbReference type="ARBA" id="ARBA00001966"/>
    </source>
</evidence>
<dbReference type="SFLD" id="SFLDS00029">
    <property type="entry name" value="Radical_SAM"/>
    <property type="match status" value="1"/>
</dbReference>
<keyword evidence="8 10" id="KW-0411">Iron-sulfur</keyword>
<evidence type="ECO:0000313" key="13">
    <source>
        <dbReference type="Proteomes" id="UP000500938"/>
    </source>
</evidence>
<dbReference type="NCBIfam" id="TIGR00539">
    <property type="entry name" value="hemN_rel"/>
    <property type="match status" value="1"/>
</dbReference>
<dbReference type="InterPro" id="IPR007197">
    <property type="entry name" value="rSAM"/>
</dbReference>
<dbReference type="Gene3D" id="3.20.20.70">
    <property type="entry name" value="Aldolase class I"/>
    <property type="match status" value="1"/>
</dbReference>
<dbReference type="InterPro" id="IPR004559">
    <property type="entry name" value="HemW-like"/>
</dbReference>
<keyword evidence="10" id="KW-0004">4Fe-4S</keyword>
<protein>
    <recommendedName>
        <fullName evidence="3 10">Heme chaperone HemW</fullName>
    </recommendedName>
</protein>
<reference evidence="12 13" key="1">
    <citation type="submission" date="2020-05" db="EMBL/GenBank/DDBJ databases">
        <title>Complete genome sequence of Gemmatimonas greenlandica TET16.</title>
        <authorList>
            <person name="Zeng Y."/>
        </authorList>
    </citation>
    <scope>NUCLEOTIDE SEQUENCE [LARGE SCALE GENOMIC DNA]</scope>
    <source>
        <strain evidence="12 13">TET16</strain>
    </source>
</reference>
<keyword evidence="7 10" id="KW-0408">Iron</keyword>
<feature type="domain" description="Radical SAM core" evidence="11">
    <location>
        <begin position="6"/>
        <end position="242"/>
    </location>
</feature>
<dbReference type="GO" id="GO:0005737">
    <property type="term" value="C:cytoplasm"/>
    <property type="evidence" value="ECO:0007669"/>
    <property type="project" value="UniProtKB-SubCell"/>
</dbReference>
<evidence type="ECO:0000256" key="7">
    <source>
        <dbReference type="ARBA" id="ARBA00023004"/>
    </source>
</evidence>
<evidence type="ECO:0000256" key="5">
    <source>
        <dbReference type="ARBA" id="ARBA00022691"/>
    </source>
</evidence>
<accession>A0A6M4IM66</accession>
<evidence type="ECO:0000259" key="11">
    <source>
        <dbReference type="PROSITE" id="PS51918"/>
    </source>
</evidence>
<evidence type="ECO:0000256" key="2">
    <source>
        <dbReference type="ARBA" id="ARBA00006100"/>
    </source>
</evidence>
<dbReference type="PANTHER" id="PTHR13932">
    <property type="entry name" value="COPROPORPHYRINIGEN III OXIDASE"/>
    <property type="match status" value="1"/>
</dbReference>
<comment type="function">
    <text evidence="10">Probably acts as a heme chaperone, transferring heme to an unknown acceptor. Binds one molecule of heme per monomer, possibly covalently. Binds 1 [4Fe-4S] cluster. The cluster is coordinated with 3 cysteines and an exchangeable S-adenosyl-L-methionine.</text>
</comment>
<keyword evidence="5 10" id="KW-0949">S-adenosyl-L-methionine</keyword>
<dbReference type="GO" id="GO:0006779">
    <property type="term" value="P:porphyrin-containing compound biosynthetic process"/>
    <property type="evidence" value="ECO:0007669"/>
    <property type="project" value="InterPro"/>
</dbReference>
<dbReference type="Pfam" id="PF04055">
    <property type="entry name" value="Radical_SAM"/>
    <property type="match status" value="1"/>
</dbReference>
<dbReference type="RefSeq" id="WP_171224316.1">
    <property type="nucleotide sequence ID" value="NZ_CP053085.1"/>
</dbReference>